<organism evidence="3 4">
    <name type="scientific">Streptomyces decoyicus</name>
    <dbReference type="NCBI Taxonomy" id="249567"/>
    <lineage>
        <taxon>Bacteria</taxon>
        <taxon>Bacillati</taxon>
        <taxon>Actinomycetota</taxon>
        <taxon>Actinomycetes</taxon>
        <taxon>Kitasatosporales</taxon>
        <taxon>Streptomycetaceae</taxon>
        <taxon>Streptomyces</taxon>
    </lineage>
</organism>
<dbReference type="Proteomes" id="UP001344251">
    <property type="component" value="Chromosome"/>
</dbReference>
<keyword evidence="1" id="KW-0472">Membrane</keyword>
<feature type="transmembrane region" description="Helical" evidence="1">
    <location>
        <begin position="135"/>
        <end position="159"/>
    </location>
</feature>
<keyword evidence="1" id="KW-1133">Transmembrane helix</keyword>
<keyword evidence="1" id="KW-0812">Transmembrane</keyword>
<evidence type="ECO:0000256" key="2">
    <source>
        <dbReference type="SAM" id="SignalP"/>
    </source>
</evidence>
<keyword evidence="2" id="KW-0732">Signal</keyword>
<dbReference type="RefSeq" id="WP_326618410.1">
    <property type="nucleotide sequence ID" value="NZ_CP109106.1"/>
</dbReference>
<dbReference type="EMBL" id="CP109106">
    <property type="protein sequence ID" value="WSB68916.1"/>
    <property type="molecule type" value="Genomic_DNA"/>
</dbReference>
<feature type="signal peptide" evidence="2">
    <location>
        <begin position="1"/>
        <end position="40"/>
    </location>
</feature>
<evidence type="ECO:0000313" key="3">
    <source>
        <dbReference type="EMBL" id="WSB68916.1"/>
    </source>
</evidence>
<keyword evidence="4" id="KW-1185">Reference proteome</keyword>
<accession>A0ABZ1FFG6</accession>
<feature type="chain" id="PRO_5045663339" evidence="2">
    <location>
        <begin position="41"/>
        <end position="208"/>
    </location>
</feature>
<reference evidence="3 4" key="1">
    <citation type="submission" date="2022-10" db="EMBL/GenBank/DDBJ databases">
        <title>The complete genomes of actinobacterial strains from the NBC collection.</title>
        <authorList>
            <person name="Joergensen T.S."/>
            <person name="Alvarez Arevalo M."/>
            <person name="Sterndorff E.B."/>
            <person name="Faurdal D."/>
            <person name="Vuksanovic O."/>
            <person name="Mourched A.-S."/>
            <person name="Charusanti P."/>
            <person name="Shaw S."/>
            <person name="Blin K."/>
            <person name="Weber T."/>
        </authorList>
    </citation>
    <scope>NUCLEOTIDE SEQUENCE [LARGE SCALE GENOMIC DNA]</scope>
    <source>
        <strain evidence="3 4">NBC 01774</strain>
    </source>
</reference>
<protein>
    <submittedName>
        <fullName evidence="3">Uncharacterized protein</fullName>
    </submittedName>
</protein>
<proteinExistence type="predicted"/>
<feature type="transmembrane region" description="Helical" evidence="1">
    <location>
        <begin position="180"/>
        <end position="204"/>
    </location>
</feature>
<evidence type="ECO:0000313" key="4">
    <source>
        <dbReference type="Proteomes" id="UP001344251"/>
    </source>
</evidence>
<sequence>MPKSPGMSGKRSFGGKCAFAVLLVAVLSASGMFATKGVTAAGLTGSHGTFTVQDCYPHHSSSSRSSSRSYDFDCDGTFRSDDGKATDGQASMNSVDTGYRAGIRLPVQAHDGSTLLSFLASTYTIASRGEVTKNFVIAFSVLLALPFLLFGWLTGFGETGGTMRQMRETWRATAGTRTRTIVLASAAAALFGMIVISPVLGFVLPVSG</sequence>
<name>A0ABZ1FFG6_9ACTN</name>
<evidence type="ECO:0000256" key="1">
    <source>
        <dbReference type="SAM" id="Phobius"/>
    </source>
</evidence>
<gene>
    <name evidence="3" type="ORF">OG863_13645</name>
</gene>